<dbReference type="PANTHER" id="PTHR38340:SF1">
    <property type="entry name" value="S-LAYER PROTEIN"/>
    <property type="match status" value="1"/>
</dbReference>
<dbReference type="SMART" id="SM00710">
    <property type="entry name" value="PbH1"/>
    <property type="match status" value="7"/>
</dbReference>
<keyword evidence="7" id="KW-1185">Reference proteome</keyword>
<dbReference type="AlphaFoldDB" id="A0A840A3H7"/>
<dbReference type="PROSITE" id="PS00330">
    <property type="entry name" value="HEMOLYSIN_CALCIUM"/>
    <property type="match status" value="2"/>
</dbReference>
<dbReference type="SUPFAM" id="SSF51126">
    <property type="entry name" value="Pectin lyase-like"/>
    <property type="match status" value="1"/>
</dbReference>
<organism evidence="6 7">
    <name type="scientific">Phenylobacterium haematophilum</name>
    <dbReference type="NCBI Taxonomy" id="98513"/>
    <lineage>
        <taxon>Bacteria</taxon>
        <taxon>Pseudomonadati</taxon>
        <taxon>Pseudomonadota</taxon>
        <taxon>Alphaproteobacteria</taxon>
        <taxon>Caulobacterales</taxon>
        <taxon>Caulobacteraceae</taxon>
        <taxon>Phenylobacterium</taxon>
    </lineage>
</organism>
<evidence type="ECO:0000313" key="7">
    <source>
        <dbReference type="Proteomes" id="UP000530564"/>
    </source>
</evidence>
<dbReference type="Proteomes" id="UP000530564">
    <property type="component" value="Unassembled WGS sequence"/>
</dbReference>
<evidence type="ECO:0000256" key="2">
    <source>
        <dbReference type="ARBA" id="ARBA00004613"/>
    </source>
</evidence>
<dbReference type="InterPro" id="IPR001343">
    <property type="entry name" value="Hemolysn_Ca-bd"/>
</dbReference>
<protein>
    <submittedName>
        <fullName evidence="6">Ca2+-binding RTX toxin-like protein</fullName>
    </submittedName>
</protein>
<dbReference type="Pfam" id="PF00353">
    <property type="entry name" value="HemolysinCabind"/>
    <property type="match status" value="3"/>
</dbReference>
<sequence>MTGSENLTFQNLHMDFSSPWTVWNAQIVSSKNIELNNLNFHGSLNGNPADDQNALLIRSSENVKVVGSEFQEFSHAVSMMNSNGVRIDANSFHDLRSDGVMGAGTSNVQIVGNVFTDFYPADGDHPDAIQFLTRGTTEKAHDILVSGNLITRGDGGIIQGVFITDQIGLGYDRVTVTDNVVTGGMYNGIMVAMANGVVIDGNVVASYSDQKSWIRVGDSTNVQMSNNQAGAYILQGNTALTQTGDVILQPLTAEQIASLNTWLAANTDVSSGLVGMLDGAAPVPPTAPTVPTTPTAPTVPTTPTAPTTSTPTAPVVKDPAPVETAVIVLAGTAGDDRLTVTGKANMQLEGGAGNDVLTGGAGANTLIGGAGDDTYIIRDGDDVIVEGANGGTDLVYAYVNHTLSANVENLKLQEGATVGVGNGLANIITGTTQADNLSGMGGDDTVRGREGNDTISGGDGADQLYGDAGDDRLDGGAGNDSLYGGEGNDILIGGAGDNRLEGGPGADTLVGGSGADSFVYRPGDLVGVDRIEGFSSAQGDRILLAELDANTNTAANDKFTFIGASAFSGKAGELRFQVINGDAHVYGDMNGDRIADFEINVVGVSKLTAADFML</sequence>
<comment type="function">
    <text evidence="1">Converts beta-D-mannuronic acid (M) to alpha-L-guluronic acid (G), producing a polymer with gel-forming capacity, required for the formation of the cyst coat.</text>
</comment>
<dbReference type="GO" id="GO:0005576">
    <property type="term" value="C:extracellular region"/>
    <property type="evidence" value="ECO:0007669"/>
    <property type="project" value="UniProtKB-SubCell"/>
</dbReference>
<accession>A0A840A3H7</accession>
<keyword evidence="3" id="KW-0964">Secreted</keyword>
<dbReference type="PANTHER" id="PTHR38340">
    <property type="entry name" value="S-LAYER PROTEIN"/>
    <property type="match status" value="1"/>
</dbReference>
<dbReference type="InterPro" id="IPR012334">
    <property type="entry name" value="Pectin_lyas_fold"/>
</dbReference>
<feature type="region of interest" description="Disordered" evidence="4">
    <location>
        <begin position="448"/>
        <end position="471"/>
    </location>
</feature>
<dbReference type="InterPro" id="IPR039448">
    <property type="entry name" value="Beta_helix"/>
</dbReference>
<dbReference type="RefSeq" id="WP_183773708.1">
    <property type="nucleotide sequence ID" value="NZ_JACIDK010000003.1"/>
</dbReference>
<dbReference type="Gene3D" id="2.160.20.10">
    <property type="entry name" value="Single-stranded right-handed beta-helix, Pectin lyase-like"/>
    <property type="match status" value="1"/>
</dbReference>
<dbReference type="EMBL" id="JACIDK010000003">
    <property type="protein sequence ID" value="MBB3892070.1"/>
    <property type="molecule type" value="Genomic_DNA"/>
</dbReference>
<gene>
    <name evidence="6" type="ORF">GGQ61_002798</name>
</gene>
<evidence type="ECO:0000256" key="1">
    <source>
        <dbReference type="ARBA" id="ARBA00002822"/>
    </source>
</evidence>
<feature type="compositionally biased region" description="Low complexity" evidence="4">
    <location>
        <begin position="289"/>
        <end position="316"/>
    </location>
</feature>
<dbReference type="InterPro" id="IPR018511">
    <property type="entry name" value="Hemolysin-typ_Ca-bd_CS"/>
</dbReference>
<dbReference type="Pfam" id="PF13229">
    <property type="entry name" value="Beta_helix"/>
    <property type="match status" value="1"/>
</dbReference>
<evidence type="ECO:0000259" key="5">
    <source>
        <dbReference type="Pfam" id="PF13229"/>
    </source>
</evidence>
<feature type="region of interest" description="Disordered" evidence="4">
    <location>
        <begin position="284"/>
        <end position="317"/>
    </location>
</feature>
<dbReference type="InterPro" id="IPR011049">
    <property type="entry name" value="Serralysin-like_metalloprot_C"/>
</dbReference>
<dbReference type="Gene3D" id="2.150.10.10">
    <property type="entry name" value="Serralysin-like metalloprotease, C-terminal"/>
    <property type="match status" value="3"/>
</dbReference>
<evidence type="ECO:0000313" key="6">
    <source>
        <dbReference type="EMBL" id="MBB3892070.1"/>
    </source>
</evidence>
<dbReference type="GO" id="GO:0005509">
    <property type="term" value="F:calcium ion binding"/>
    <property type="evidence" value="ECO:0007669"/>
    <property type="project" value="InterPro"/>
</dbReference>
<dbReference type="InterPro" id="IPR050557">
    <property type="entry name" value="RTX_toxin/Mannuronan_C5-epim"/>
</dbReference>
<evidence type="ECO:0000256" key="4">
    <source>
        <dbReference type="SAM" id="MobiDB-lite"/>
    </source>
</evidence>
<dbReference type="PRINTS" id="PR00313">
    <property type="entry name" value="CABNDNGRPT"/>
</dbReference>
<name>A0A840A3H7_9CAUL</name>
<dbReference type="InterPro" id="IPR011050">
    <property type="entry name" value="Pectin_lyase_fold/virulence"/>
</dbReference>
<evidence type="ECO:0000256" key="3">
    <source>
        <dbReference type="ARBA" id="ARBA00022525"/>
    </source>
</evidence>
<feature type="domain" description="Right handed beta helix" evidence="5">
    <location>
        <begin position="28"/>
        <end position="203"/>
    </location>
</feature>
<reference evidence="6 7" key="1">
    <citation type="submission" date="2020-08" db="EMBL/GenBank/DDBJ databases">
        <title>Genomic Encyclopedia of Type Strains, Phase IV (KMG-IV): sequencing the most valuable type-strain genomes for metagenomic binning, comparative biology and taxonomic classification.</title>
        <authorList>
            <person name="Goeker M."/>
        </authorList>
    </citation>
    <scope>NUCLEOTIDE SEQUENCE [LARGE SCALE GENOMIC DNA]</scope>
    <source>
        <strain evidence="6 7">DSM 21793</strain>
    </source>
</reference>
<dbReference type="InterPro" id="IPR006626">
    <property type="entry name" value="PbH1"/>
</dbReference>
<comment type="caution">
    <text evidence="6">The sequence shown here is derived from an EMBL/GenBank/DDBJ whole genome shotgun (WGS) entry which is preliminary data.</text>
</comment>
<proteinExistence type="predicted"/>
<dbReference type="SUPFAM" id="SSF51120">
    <property type="entry name" value="beta-Roll"/>
    <property type="match status" value="2"/>
</dbReference>
<comment type="subcellular location">
    <subcellularLocation>
        <location evidence="2">Secreted</location>
    </subcellularLocation>
</comment>